<evidence type="ECO:0000313" key="1">
    <source>
        <dbReference type="EMBL" id="KAK4819547.1"/>
    </source>
</evidence>
<accession>A0AAN7NNM0</accession>
<keyword evidence="2" id="KW-1185">Reference proteome</keyword>
<dbReference type="Proteomes" id="UP001333110">
    <property type="component" value="Unassembled WGS sequence"/>
</dbReference>
<sequence>MAGAPLLHIASSVCTVPPTPSNTLDPQRRYAILLMLRARHTAFPEAVRTLGLSSLEKRGLRGDLIALHSFLRKGRGDRGADLFSLGSSARICGNGSKLRKGWFRLDIRKHLFTERVVKPWNRLSGEVVNAPRLWQLATVAVAYIENSPLENDLEVLVDVKLDMSQQHALTAQKDNHILGCIKRCVASRSREVILPLYSALTLPGVLHPALESSAQEGHGPVGVVQRRATKMIGGMEYLSYKDRLRELGLFSLGNRSLRGDLIAAFQYLKGVYKKDGKDFLVGPVAIGQGVMVLKQKRIDSD</sequence>
<proteinExistence type="predicted"/>
<comment type="caution">
    <text evidence="1">The sequence shown here is derived from an EMBL/GenBank/DDBJ whole genome shotgun (WGS) entry which is preliminary data.</text>
</comment>
<name>A0AAN7NNM0_MYCAM</name>
<dbReference type="EMBL" id="JAUNZN010000006">
    <property type="protein sequence ID" value="KAK4819547.1"/>
    <property type="molecule type" value="Genomic_DNA"/>
</dbReference>
<protein>
    <submittedName>
        <fullName evidence="1">Uncharacterized protein</fullName>
    </submittedName>
</protein>
<evidence type="ECO:0000313" key="2">
    <source>
        <dbReference type="Proteomes" id="UP001333110"/>
    </source>
</evidence>
<dbReference type="AlphaFoldDB" id="A0AAN7NNM0"/>
<organism evidence="1 2">
    <name type="scientific">Mycteria americana</name>
    <name type="common">Wood stork</name>
    <dbReference type="NCBI Taxonomy" id="33587"/>
    <lineage>
        <taxon>Eukaryota</taxon>
        <taxon>Metazoa</taxon>
        <taxon>Chordata</taxon>
        <taxon>Craniata</taxon>
        <taxon>Vertebrata</taxon>
        <taxon>Euteleostomi</taxon>
        <taxon>Archelosauria</taxon>
        <taxon>Archosauria</taxon>
        <taxon>Dinosauria</taxon>
        <taxon>Saurischia</taxon>
        <taxon>Theropoda</taxon>
        <taxon>Coelurosauria</taxon>
        <taxon>Aves</taxon>
        <taxon>Neognathae</taxon>
        <taxon>Neoaves</taxon>
        <taxon>Aequornithes</taxon>
        <taxon>Ciconiiformes</taxon>
        <taxon>Ciconiidae</taxon>
        <taxon>Mycteria</taxon>
    </lineage>
</organism>
<reference evidence="1 2" key="1">
    <citation type="journal article" date="2023" name="J. Hered.">
        <title>Chromosome-level genome of the wood stork (Mycteria americana) provides insight into avian chromosome evolution.</title>
        <authorList>
            <person name="Flamio R. Jr."/>
            <person name="Ramstad K.M."/>
        </authorList>
    </citation>
    <scope>NUCLEOTIDE SEQUENCE [LARGE SCALE GENOMIC DNA]</scope>
    <source>
        <strain evidence="1">JAX WOST 10</strain>
    </source>
</reference>
<gene>
    <name evidence="1" type="ORF">QYF61_007058</name>
</gene>